<evidence type="ECO:0000256" key="12">
    <source>
        <dbReference type="ARBA" id="ARBA00022741"/>
    </source>
</evidence>
<evidence type="ECO:0000256" key="17">
    <source>
        <dbReference type="ARBA" id="ARBA00023242"/>
    </source>
</evidence>
<accession>A0A7J6MUM4</accession>
<dbReference type="Pfam" id="PF00069">
    <property type="entry name" value="Pkinase"/>
    <property type="match status" value="1"/>
</dbReference>
<dbReference type="PROSITE" id="PS00107">
    <property type="entry name" value="PROTEIN_KINASE_ATP"/>
    <property type="match status" value="1"/>
</dbReference>
<reference evidence="25 26" key="1">
    <citation type="submission" date="2020-04" db="EMBL/GenBank/DDBJ databases">
        <title>Perkinsus chesapeaki whole genome sequence.</title>
        <authorList>
            <person name="Bogema D.R."/>
        </authorList>
    </citation>
    <scope>NUCLEOTIDE SEQUENCE [LARGE SCALE GENOMIC DNA]</scope>
    <source>
        <strain evidence="25">ATCC PRA-425</strain>
    </source>
</reference>
<dbReference type="InterPro" id="IPR017441">
    <property type="entry name" value="Protein_kinase_ATP_BS"/>
</dbReference>
<evidence type="ECO:0000256" key="9">
    <source>
        <dbReference type="ARBA" id="ARBA00022553"/>
    </source>
</evidence>
<sequence length="466" mass="51958">MNRYKVHKMLGDGTYGCVLRAQNRQTGELVAIKKMKKKYFSWDECMALREVRSLRKLTHAHIVKLKEVIRESDELHLVFEFMELNLYQLLKNKDNAFPESKVRLYMFQTLMALDYMHKHGYFHRDLKPENLLVTRDLLKLADFGLAREIRSRPPFTDYVSTRWYRAPEVLLRNPSYNSPVDLWAVGGIMAELYTGRPLFPGSSESDEIYKICTVIGTPTAEVWPEGCRLASQIGYRFPQCGAVDLSELVPPASNDGIDFMLSVLAWDPGRRYTARQCLSHPFFGNYTSVLQKEVATAIASMPSTVLPVGPSHHRPPTERVVPHAPQAGSAGGMLHTVNIGLPPNHGQQPQYHGGGHYNHHQLPHIDSHRRPSFGKGGAHRAGGGAAMPPIFTGFFGDNRDDSSPAAGQSTTAYHGYPYAAPGQGGELPPKGWSTGSQATMGPTPTRRRSKGRRRDGELEIVEVSGI</sequence>
<dbReference type="OrthoDB" id="2158884at2759"/>
<dbReference type="GO" id="GO:0005634">
    <property type="term" value="C:nucleus"/>
    <property type="evidence" value="ECO:0007669"/>
    <property type="project" value="UniProtKB-SubCell"/>
</dbReference>
<keyword evidence="16" id="KW-0206">Cytoskeleton</keyword>
<evidence type="ECO:0000256" key="8">
    <source>
        <dbReference type="ARBA" id="ARBA00022527"/>
    </source>
</evidence>
<comment type="catalytic activity">
    <reaction evidence="20">
        <text>L-seryl-[protein] + ATP = O-phospho-L-seryl-[protein] + ADP + H(+)</text>
        <dbReference type="Rhea" id="RHEA:17989"/>
        <dbReference type="Rhea" id="RHEA-COMP:9863"/>
        <dbReference type="Rhea" id="RHEA-COMP:11604"/>
        <dbReference type="ChEBI" id="CHEBI:15378"/>
        <dbReference type="ChEBI" id="CHEBI:29999"/>
        <dbReference type="ChEBI" id="CHEBI:30616"/>
        <dbReference type="ChEBI" id="CHEBI:83421"/>
        <dbReference type="ChEBI" id="CHEBI:456216"/>
        <dbReference type="EC" id="2.7.11.1"/>
    </reaction>
</comment>
<comment type="subcellular location">
    <subcellularLocation>
        <location evidence="3">Cell projection</location>
        <location evidence="3">Cilium</location>
    </subcellularLocation>
    <subcellularLocation>
        <location evidence="4">Cytoplasm</location>
        <location evidence="4">Cytoskeleton</location>
    </subcellularLocation>
    <subcellularLocation>
        <location evidence="2">Nucleus</location>
    </subcellularLocation>
</comment>
<evidence type="ECO:0000256" key="22">
    <source>
        <dbReference type="RuleBase" id="RU000304"/>
    </source>
</evidence>
<evidence type="ECO:0000256" key="1">
    <source>
        <dbReference type="ARBA" id="ARBA00001946"/>
    </source>
</evidence>
<dbReference type="InterPro" id="IPR011009">
    <property type="entry name" value="Kinase-like_dom_sf"/>
</dbReference>
<keyword evidence="14 21" id="KW-0067">ATP-binding</keyword>
<dbReference type="GO" id="GO:0005524">
    <property type="term" value="F:ATP binding"/>
    <property type="evidence" value="ECO:0007669"/>
    <property type="project" value="UniProtKB-UniRule"/>
</dbReference>
<dbReference type="CDD" id="cd07830">
    <property type="entry name" value="STKc_MAK_like"/>
    <property type="match status" value="1"/>
</dbReference>
<dbReference type="SMART" id="SM00220">
    <property type="entry name" value="S_TKc"/>
    <property type="match status" value="1"/>
</dbReference>
<gene>
    <name evidence="25" type="ORF">FOL47_007925</name>
</gene>
<dbReference type="FunFam" id="3.30.200.20:FF:000071">
    <property type="entry name" value="serine/threonine-protein kinase MAK isoform X1"/>
    <property type="match status" value="1"/>
</dbReference>
<evidence type="ECO:0000256" key="10">
    <source>
        <dbReference type="ARBA" id="ARBA00022679"/>
    </source>
</evidence>
<keyword evidence="26" id="KW-1185">Reference proteome</keyword>
<dbReference type="Gene3D" id="1.10.510.10">
    <property type="entry name" value="Transferase(Phosphotransferase) domain 1"/>
    <property type="match status" value="1"/>
</dbReference>
<evidence type="ECO:0000256" key="13">
    <source>
        <dbReference type="ARBA" id="ARBA00022777"/>
    </source>
</evidence>
<dbReference type="InterPro" id="IPR008271">
    <property type="entry name" value="Ser/Thr_kinase_AS"/>
</dbReference>
<dbReference type="AlphaFoldDB" id="A0A7J6MUM4"/>
<keyword evidence="11" id="KW-0479">Metal-binding</keyword>
<dbReference type="GO" id="GO:0005856">
    <property type="term" value="C:cytoskeleton"/>
    <property type="evidence" value="ECO:0007669"/>
    <property type="project" value="UniProtKB-SubCell"/>
</dbReference>
<feature type="domain" description="Protein kinase" evidence="24">
    <location>
        <begin position="4"/>
        <end position="283"/>
    </location>
</feature>
<dbReference type="EC" id="2.7.11.1" evidence="6"/>
<evidence type="ECO:0000256" key="5">
    <source>
        <dbReference type="ARBA" id="ARBA00006485"/>
    </source>
</evidence>
<keyword evidence="18" id="KW-0966">Cell projection</keyword>
<evidence type="ECO:0000256" key="11">
    <source>
        <dbReference type="ARBA" id="ARBA00022723"/>
    </source>
</evidence>
<dbReference type="EMBL" id="JAAPAO010000049">
    <property type="protein sequence ID" value="KAF4675308.1"/>
    <property type="molecule type" value="Genomic_DNA"/>
</dbReference>
<keyword evidence="7" id="KW-0963">Cytoplasm</keyword>
<keyword evidence="10" id="KW-0808">Transferase</keyword>
<protein>
    <recommendedName>
        <fullName evidence="6">non-specific serine/threonine protein kinase</fullName>
        <ecNumber evidence="6">2.7.11.1</ecNumber>
    </recommendedName>
</protein>
<evidence type="ECO:0000256" key="16">
    <source>
        <dbReference type="ARBA" id="ARBA00023212"/>
    </source>
</evidence>
<evidence type="ECO:0000256" key="15">
    <source>
        <dbReference type="ARBA" id="ARBA00022842"/>
    </source>
</evidence>
<keyword evidence="9" id="KW-0597">Phosphoprotein</keyword>
<comment type="cofactor">
    <cofactor evidence="1">
        <name>Mg(2+)</name>
        <dbReference type="ChEBI" id="CHEBI:18420"/>
    </cofactor>
</comment>
<evidence type="ECO:0000256" key="14">
    <source>
        <dbReference type="ARBA" id="ARBA00022840"/>
    </source>
</evidence>
<evidence type="ECO:0000256" key="2">
    <source>
        <dbReference type="ARBA" id="ARBA00004123"/>
    </source>
</evidence>
<dbReference type="InterPro" id="IPR000719">
    <property type="entry name" value="Prot_kinase_dom"/>
</dbReference>
<dbReference type="FunFam" id="1.10.510.10:FF:000104">
    <property type="entry name" value="serine/threonine-protein kinase MAK isoform X1"/>
    <property type="match status" value="1"/>
</dbReference>
<dbReference type="SUPFAM" id="SSF56112">
    <property type="entry name" value="Protein kinase-like (PK-like)"/>
    <property type="match status" value="1"/>
</dbReference>
<evidence type="ECO:0000313" key="25">
    <source>
        <dbReference type="EMBL" id="KAF4675308.1"/>
    </source>
</evidence>
<evidence type="ECO:0000256" key="3">
    <source>
        <dbReference type="ARBA" id="ARBA00004138"/>
    </source>
</evidence>
<evidence type="ECO:0000256" key="6">
    <source>
        <dbReference type="ARBA" id="ARBA00012513"/>
    </source>
</evidence>
<feature type="binding site" evidence="21">
    <location>
        <position position="34"/>
    </location>
    <ligand>
        <name>ATP</name>
        <dbReference type="ChEBI" id="CHEBI:30616"/>
    </ligand>
</feature>
<comment type="caution">
    <text evidence="25">The sequence shown here is derived from an EMBL/GenBank/DDBJ whole genome shotgun (WGS) entry which is preliminary data.</text>
</comment>
<comment type="similarity">
    <text evidence="5">Belongs to the protein kinase superfamily. CMGC Ser/Thr protein kinase family. CDC2/CDKX subfamily.</text>
</comment>
<dbReference type="Gene3D" id="3.30.200.20">
    <property type="entry name" value="Phosphorylase Kinase, domain 1"/>
    <property type="match status" value="1"/>
</dbReference>
<evidence type="ECO:0000256" key="7">
    <source>
        <dbReference type="ARBA" id="ARBA00022490"/>
    </source>
</evidence>
<dbReference type="GO" id="GO:0046872">
    <property type="term" value="F:metal ion binding"/>
    <property type="evidence" value="ECO:0007669"/>
    <property type="project" value="UniProtKB-KW"/>
</dbReference>
<dbReference type="PANTHER" id="PTHR24055">
    <property type="entry name" value="MITOGEN-ACTIVATED PROTEIN KINASE"/>
    <property type="match status" value="1"/>
</dbReference>
<evidence type="ECO:0000256" key="23">
    <source>
        <dbReference type="SAM" id="MobiDB-lite"/>
    </source>
</evidence>
<keyword evidence="12 21" id="KW-0547">Nucleotide-binding</keyword>
<organism evidence="25 26">
    <name type="scientific">Perkinsus chesapeaki</name>
    <name type="common">Clam parasite</name>
    <name type="synonym">Perkinsus andrewsi</name>
    <dbReference type="NCBI Taxonomy" id="330153"/>
    <lineage>
        <taxon>Eukaryota</taxon>
        <taxon>Sar</taxon>
        <taxon>Alveolata</taxon>
        <taxon>Perkinsozoa</taxon>
        <taxon>Perkinsea</taxon>
        <taxon>Perkinsida</taxon>
        <taxon>Perkinsidae</taxon>
        <taxon>Perkinsus</taxon>
    </lineage>
</organism>
<feature type="region of interest" description="Disordered" evidence="23">
    <location>
        <begin position="394"/>
        <end position="466"/>
    </location>
</feature>
<evidence type="ECO:0000256" key="18">
    <source>
        <dbReference type="ARBA" id="ARBA00023273"/>
    </source>
</evidence>
<dbReference type="GO" id="GO:0004674">
    <property type="term" value="F:protein serine/threonine kinase activity"/>
    <property type="evidence" value="ECO:0007669"/>
    <property type="project" value="UniProtKB-KW"/>
</dbReference>
<dbReference type="PROSITE" id="PS00108">
    <property type="entry name" value="PROTEIN_KINASE_ST"/>
    <property type="match status" value="1"/>
</dbReference>
<evidence type="ECO:0000256" key="20">
    <source>
        <dbReference type="ARBA" id="ARBA00048679"/>
    </source>
</evidence>
<dbReference type="Proteomes" id="UP000591131">
    <property type="component" value="Unassembled WGS sequence"/>
</dbReference>
<evidence type="ECO:0000259" key="24">
    <source>
        <dbReference type="PROSITE" id="PS50011"/>
    </source>
</evidence>
<keyword evidence="13" id="KW-0418">Kinase</keyword>
<dbReference type="GO" id="GO:0005929">
    <property type="term" value="C:cilium"/>
    <property type="evidence" value="ECO:0007669"/>
    <property type="project" value="UniProtKB-SubCell"/>
</dbReference>
<dbReference type="PROSITE" id="PS50011">
    <property type="entry name" value="PROTEIN_KINASE_DOM"/>
    <property type="match status" value="1"/>
</dbReference>
<evidence type="ECO:0000256" key="21">
    <source>
        <dbReference type="PROSITE-ProRule" id="PRU10141"/>
    </source>
</evidence>
<evidence type="ECO:0000256" key="19">
    <source>
        <dbReference type="ARBA" id="ARBA00047899"/>
    </source>
</evidence>
<name>A0A7J6MUM4_PERCH</name>
<proteinExistence type="inferred from homology"/>
<feature type="compositionally biased region" description="Polar residues" evidence="23">
    <location>
        <begin position="433"/>
        <end position="442"/>
    </location>
</feature>
<evidence type="ECO:0000313" key="26">
    <source>
        <dbReference type="Proteomes" id="UP000591131"/>
    </source>
</evidence>
<keyword evidence="8 22" id="KW-0723">Serine/threonine-protein kinase</keyword>
<comment type="catalytic activity">
    <reaction evidence="19">
        <text>L-threonyl-[protein] + ATP = O-phospho-L-threonyl-[protein] + ADP + H(+)</text>
        <dbReference type="Rhea" id="RHEA:46608"/>
        <dbReference type="Rhea" id="RHEA-COMP:11060"/>
        <dbReference type="Rhea" id="RHEA-COMP:11605"/>
        <dbReference type="ChEBI" id="CHEBI:15378"/>
        <dbReference type="ChEBI" id="CHEBI:30013"/>
        <dbReference type="ChEBI" id="CHEBI:30616"/>
        <dbReference type="ChEBI" id="CHEBI:61977"/>
        <dbReference type="ChEBI" id="CHEBI:456216"/>
        <dbReference type="EC" id="2.7.11.1"/>
    </reaction>
</comment>
<keyword evidence="17" id="KW-0539">Nucleus</keyword>
<keyword evidence="15" id="KW-0460">Magnesium</keyword>
<dbReference type="InterPro" id="IPR050117">
    <property type="entry name" value="MAPK"/>
</dbReference>
<evidence type="ECO:0000256" key="4">
    <source>
        <dbReference type="ARBA" id="ARBA00004245"/>
    </source>
</evidence>